<organism evidence="4 5">
    <name type="scientific">Thermothelomyces thermophilus (strain ATCC 42464 / BCRC 31852 / DSM 1799)</name>
    <name type="common">Sporotrichum thermophile</name>
    <dbReference type="NCBI Taxonomy" id="573729"/>
    <lineage>
        <taxon>Eukaryota</taxon>
        <taxon>Fungi</taxon>
        <taxon>Dikarya</taxon>
        <taxon>Ascomycota</taxon>
        <taxon>Pezizomycotina</taxon>
        <taxon>Sordariomycetes</taxon>
        <taxon>Sordariomycetidae</taxon>
        <taxon>Sordariales</taxon>
        <taxon>Chaetomiaceae</taxon>
        <taxon>Thermothelomyces</taxon>
    </lineage>
</organism>
<keyword evidence="5" id="KW-1185">Reference proteome</keyword>
<dbReference type="InterPro" id="IPR029058">
    <property type="entry name" value="AB_hydrolase_fold"/>
</dbReference>
<dbReference type="GO" id="GO:0006508">
    <property type="term" value="P:proteolysis"/>
    <property type="evidence" value="ECO:0007669"/>
    <property type="project" value="InterPro"/>
</dbReference>
<dbReference type="PANTHER" id="PTHR43248:SF2">
    <property type="entry name" value="PROLYL AMINOPEPTIDASE"/>
    <property type="match status" value="1"/>
</dbReference>
<dbReference type="GO" id="GO:0008233">
    <property type="term" value="F:peptidase activity"/>
    <property type="evidence" value="ECO:0007669"/>
    <property type="project" value="InterPro"/>
</dbReference>
<dbReference type="AlphaFoldDB" id="G2QGT2"/>
<gene>
    <name evidence="4" type="ORF">MYCTH_2064824</name>
</gene>
<dbReference type="VEuPathDB" id="FungiDB:MYCTH_2064824"/>
<evidence type="ECO:0000256" key="2">
    <source>
        <dbReference type="ARBA" id="ARBA00022801"/>
    </source>
</evidence>
<dbReference type="Proteomes" id="UP000007322">
    <property type="component" value="Chromosome 4"/>
</dbReference>
<dbReference type="InterPro" id="IPR000073">
    <property type="entry name" value="AB_hydrolase_1"/>
</dbReference>
<proteinExistence type="inferred from homology"/>
<dbReference type="InterPro" id="IPR002410">
    <property type="entry name" value="Peptidase_S33"/>
</dbReference>
<dbReference type="Gene3D" id="3.40.50.1820">
    <property type="entry name" value="alpha/beta hydrolase"/>
    <property type="match status" value="1"/>
</dbReference>
<dbReference type="SUPFAM" id="SSF53474">
    <property type="entry name" value="alpha/beta-Hydrolases"/>
    <property type="match status" value="1"/>
</dbReference>
<dbReference type="EMBL" id="CP003005">
    <property type="protein sequence ID" value="AEO59439.1"/>
    <property type="molecule type" value="Genomic_DNA"/>
</dbReference>
<dbReference type="GeneID" id="11506290"/>
<keyword evidence="2" id="KW-0378">Hydrolase</keyword>
<dbReference type="Pfam" id="PF00561">
    <property type="entry name" value="Abhydrolase_1"/>
    <property type="match status" value="1"/>
</dbReference>
<dbReference type="InParanoid" id="G2QGT2"/>
<accession>G2QGT2</accession>
<name>G2QGT2_THET4</name>
<dbReference type="PRINTS" id="PR00793">
    <property type="entry name" value="PROAMNOPTASE"/>
</dbReference>
<dbReference type="PANTHER" id="PTHR43248">
    <property type="entry name" value="2-SUCCINYL-6-HYDROXY-2,4-CYCLOHEXADIENE-1-CARBOXYLATE SYNTHASE"/>
    <property type="match status" value="1"/>
</dbReference>
<sequence>MSINWDKIKAAKRLELESSELSGFKTLRLRFEVPLSHSDPAGSVAITIHADLVYGAGPDANDTNSIGHSTAETILESILCPSRASLCLYLCGGPGDENPASKNPDLTRELLGRFGPVLYVDYRGTGKSSAITKDTLATKTAEEAAWYLSQFRQDSIAADLEGIRKSLGGRVRFVLVGQSFGGWIAMTYLSYLPESLAEVWLFGGMPPMGNTPEQVYRALYRRLVRVNQEYYSRYPEDKARVMRIVERLSSTDNGRGLLISEETGERLSCRGFLTMGRHLGGEEGFKTVHSLVELFSKDADTGGFSSGTIQSFRGRNGTGFKLPQRPLYGAVHEAIYCFGPGVASNWAAQRVGRDQAGGNFAWLGRNFRFEFPFPDQVEPFSFSAEMIFDFMLHDAGSELGPFIKAAEILARKEDWPALYNLDALGRNTVPVRALMYPADLYVDFELSKIAAAGVRNCRAIPAPERWLHASVKTNPKEVFEFLATMA</sequence>
<dbReference type="KEGG" id="mtm:MYCTH_2064824"/>
<dbReference type="STRING" id="573729.G2QGT2"/>
<reference evidence="4 5" key="1">
    <citation type="journal article" date="2011" name="Nat. Biotechnol.">
        <title>Comparative genomic analysis of the thermophilic biomass-degrading fungi Myceliophthora thermophila and Thielavia terrestris.</title>
        <authorList>
            <person name="Berka R.M."/>
            <person name="Grigoriev I.V."/>
            <person name="Otillar R."/>
            <person name="Salamov A."/>
            <person name="Grimwood J."/>
            <person name="Reid I."/>
            <person name="Ishmael N."/>
            <person name="John T."/>
            <person name="Darmond C."/>
            <person name="Moisan M.-C."/>
            <person name="Henrissat B."/>
            <person name="Coutinho P.M."/>
            <person name="Lombard V."/>
            <person name="Natvig D.O."/>
            <person name="Lindquist E."/>
            <person name="Schmutz J."/>
            <person name="Lucas S."/>
            <person name="Harris P."/>
            <person name="Powlowski J."/>
            <person name="Bellemare A."/>
            <person name="Taylor D."/>
            <person name="Butler G."/>
            <person name="de Vries R.P."/>
            <person name="Allijn I.E."/>
            <person name="van den Brink J."/>
            <person name="Ushinsky S."/>
            <person name="Storms R."/>
            <person name="Powell A.J."/>
            <person name="Paulsen I.T."/>
            <person name="Elbourne L.D.H."/>
            <person name="Baker S.E."/>
            <person name="Magnuson J."/>
            <person name="LaBoissiere S."/>
            <person name="Clutterbuck A.J."/>
            <person name="Martinez D."/>
            <person name="Wogulis M."/>
            <person name="de Leon A.L."/>
            <person name="Rey M.W."/>
            <person name="Tsang A."/>
        </authorList>
    </citation>
    <scope>NUCLEOTIDE SEQUENCE [LARGE SCALE GENOMIC DNA]</scope>
    <source>
        <strain evidence="5">ATCC 42464 / BCRC 31852 / DSM 1799</strain>
    </source>
</reference>
<evidence type="ECO:0000256" key="1">
    <source>
        <dbReference type="ARBA" id="ARBA00010088"/>
    </source>
</evidence>
<dbReference type="OrthoDB" id="1898734at2759"/>
<evidence type="ECO:0000259" key="3">
    <source>
        <dbReference type="Pfam" id="PF00561"/>
    </source>
</evidence>
<dbReference type="RefSeq" id="XP_003664684.1">
    <property type="nucleotide sequence ID" value="XM_003664636.1"/>
</dbReference>
<dbReference type="InterPro" id="IPR051601">
    <property type="entry name" value="Serine_prot/Carboxylest_S33"/>
</dbReference>
<comment type="similarity">
    <text evidence="1">Belongs to the peptidase S33 family.</text>
</comment>
<dbReference type="eggNOG" id="ENOG502QSNW">
    <property type="taxonomic scope" value="Eukaryota"/>
</dbReference>
<evidence type="ECO:0000313" key="5">
    <source>
        <dbReference type="Proteomes" id="UP000007322"/>
    </source>
</evidence>
<dbReference type="MEROPS" id="S33.008"/>
<evidence type="ECO:0000313" key="4">
    <source>
        <dbReference type="EMBL" id="AEO59439.1"/>
    </source>
</evidence>
<protein>
    <recommendedName>
        <fullName evidence="3">AB hydrolase-1 domain-containing protein</fullName>
    </recommendedName>
</protein>
<feature type="domain" description="AB hydrolase-1" evidence="3">
    <location>
        <begin position="117"/>
        <end position="241"/>
    </location>
</feature>
<dbReference type="HOGENOM" id="CLU_024518_2_1_1"/>
<dbReference type="OMA" id="DITMSPW"/>